<evidence type="ECO:0000256" key="1">
    <source>
        <dbReference type="SAM" id="Phobius"/>
    </source>
</evidence>
<dbReference type="Proteomes" id="UP000276568">
    <property type="component" value="Unassembled WGS sequence"/>
</dbReference>
<reference evidence="3 4" key="1">
    <citation type="submission" date="2018-11" db="EMBL/GenBank/DDBJ databases">
        <title>Clostridium sp. nov., a member of the family Erysipelotrichaceae isolated from pig faeces.</title>
        <authorList>
            <person name="Chang Y.-H."/>
        </authorList>
    </citation>
    <scope>NUCLEOTIDE SEQUENCE [LARGE SCALE GENOMIC DNA]</scope>
    <source>
        <strain evidence="3 4">YH-panp20</strain>
    </source>
</reference>
<organism evidence="3 4">
    <name type="scientific">Absicoccus porci</name>
    <dbReference type="NCBI Taxonomy" id="2486576"/>
    <lineage>
        <taxon>Bacteria</taxon>
        <taxon>Bacillati</taxon>
        <taxon>Bacillota</taxon>
        <taxon>Erysipelotrichia</taxon>
        <taxon>Erysipelotrichales</taxon>
        <taxon>Erysipelotrichaceae</taxon>
        <taxon>Absicoccus</taxon>
    </lineage>
</organism>
<evidence type="ECO:0000259" key="2">
    <source>
        <dbReference type="Pfam" id="PF12695"/>
    </source>
</evidence>
<keyword evidence="3" id="KW-0378">Hydrolase</keyword>
<dbReference type="InterPro" id="IPR029059">
    <property type="entry name" value="AB_hydrolase_5"/>
</dbReference>
<dbReference type="RefSeq" id="WP_128519772.1">
    <property type="nucleotide sequence ID" value="NZ_JBQHVF010000001.1"/>
</dbReference>
<dbReference type="SUPFAM" id="SSF53474">
    <property type="entry name" value="alpha/beta-Hydrolases"/>
    <property type="match status" value="1"/>
</dbReference>
<keyword evidence="4" id="KW-1185">Reference proteome</keyword>
<accession>A0A3N0I3W7</accession>
<name>A0A3N0I3W7_9FIRM</name>
<keyword evidence="1" id="KW-0812">Transmembrane</keyword>
<comment type="caution">
    <text evidence="3">The sequence shown here is derived from an EMBL/GenBank/DDBJ whole genome shotgun (WGS) entry which is preliminary data.</text>
</comment>
<proteinExistence type="predicted"/>
<evidence type="ECO:0000313" key="3">
    <source>
        <dbReference type="EMBL" id="RNM31607.1"/>
    </source>
</evidence>
<feature type="domain" description="Alpha/beta hydrolase fold-5" evidence="2">
    <location>
        <begin position="67"/>
        <end position="229"/>
    </location>
</feature>
<sequence>MKNKNKIFKRIFVVGIVCAILGCILYLQDGYSMDSVAKNALNSTSTVIVKEEPSATLFQPNQKTETGLIFYPGGKVEYQAYAPLMQDLAEKGIYCVLVKMPLNLAVFDINAAESYIQTTKDISNWYIGGHSLGGAMAAKYADQHPHDLKGLLLLGAYSTQDLSDTNLSCLAIYGSHDHIMNRNHWHKYRHDLPENTIIKIIKGGNHSQFGSYGLQKNDGKATISPVKQQHETAKEAIKFMYIKKH</sequence>
<keyword evidence="1" id="KW-1133">Transmembrane helix</keyword>
<dbReference type="AlphaFoldDB" id="A0A3N0I3W7"/>
<feature type="transmembrane region" description="Helical" evidence="1">
    <location>
        <begin position="7"/>
        <end position="27"/>
    </location>
</feature>
<dbReference type="GO" id="GO:0016787">
    <property type="term" value="F:hydrolase activity"/>
    <property type="evidence" value="ECO:0007669"/>
    <property type="project" value="UniProtKB-KW"/>
</dbReference>
<dbReference type="EMBL" id="RJQC01000001">
    <property type="protein sequence ID" value="RNM31607.1"/>
    <property type="molecule type" value="Genomic_DNA"/>
</dbReference>
<gene>
    <name evidence="3" type="ORF">EDX97_03360</name>
</gene>
<dbReference type="OrthoDB" id="9780932at2"/>
<dbReference type="Pfam" id="PF12695">
    <property type="entry name" value="Abhydrolase_5"/>
    <property type="match status" value="1"/>
</dbReference>
<evidence type="ECO:0000313" key="4">
    <source>
        <dbReference type="Proteomes" id="UP000276568"/>
    </source>
</evidence>
<dbReference type="InterPro" id="IPR029058">
    <property type="entry name" value="AB_hydrolase_fold"/>
</dbReference>
<protein>
    <submittedName>
        <fullName evidence="3">Alpha/beta fold hydrolase</fullName>
    </submittedName>
</protein>
<dbReference type="PROSITE" id="PS51257">
    <property type="entry name" value="PROKAR_LIPOPROTEIN"/>
    <property type="match status" value="1"/>
</dbReference>
<dbReference type="Gene3D" id="3.40.50.1820">
    <property type="entry name" value="alpha/beta hydrolase"/>
    <property type="match status" value="1"/>
</dbReference>
<keyword evidence="1" id="KW-0472">Membrane</keyword>